<evidence type="ECO:0000313" key="10">
    <source>
        <dbReference type="Proteomes" id="UP000253094"/>
    </source>
</evidence>
<keyword evidence="4 5" id="KW-0274">FAD</keyword>
<dbReference type="Pfam" id="PF00732">
    <property type="entry name" value="GMC_oxred_N"/>
    <property type="match status" value="1"/>
</dbReference>
<evidence type="ECO:0000256" key="4">
    <source>
        <dbReference type="ARBA" id="ARBA00022827"/>
    </source>
</evidence>
<dbReference type="InterPro" id="IPR012132">
    <property type="entry name" value="GMC_OxRdtase"/>
</dbReference>
<gene>
    <name evidence="9" type="ORF">DQ384_36205</name>
</gene>
<evidence type="ECO:0000256" key="1">
    <source>
        <dbReference type="ARBA" id="ARBA00001974"/>
    </source>
</evidence>
<feature type="domain" description="Glucose-methanol-choline oxidoreductase N-terminal" evidence="8">
    <location>
        <begin position="263"/>
        <end position="277"/>
    </location>
</feature>
<dbReference type="Gene3D" id="3.30.560.10">
    <property type="entry name" value="Glucose Oxidase, domain 3"/>
    <property type="match status" value="1"/>
</dbReference>
<dbReference type="PANTHER" id="PTHR11552">
    <property type="entry name" value="GLUCOSE-METHANOL-CHOLINE GMC OXIDOREDUCTASE"/>
    <property type="match status" value="1"/>
</dbReference>
<feature type="domain" description="Glucose-methanol-choline oxidoreductase N-terminal" evidence="7">
    <location>
        <begin position="85"/>
        <end position="108"/>
    </location>
</feature>
<protein>
    <submittedName>
        <fullName evidence="9">Choline dehydrogenase</fullName>
    </submittedName>
</protein>
<dbReference type="PIRSF" id="PIRSF000137">
    <property type="entry name" value="Alcohol_oxidase"/>
    <property type="match status" value="1"/>
</dbReference>
<sequence length="520" mass="55449">MSGDAYDYIVVGAGSAGAALANRLVTGSDATVLLIEAGGPDDRPEIHDEKVPSTVSLWGPSEIDWGYVTAPQPALHDRTVPIARGKVWGGSSSLNAMLYVRGSRLDYDNWAALGNEGWSYQELLPYFKRLEDFEDGPSEYRGAGGPISVLYHNRPSPVSTRLFAAGSEVGLKDKGPRFDYNAAADQDDTIFYYQTSKTHDLQRSSTATGYIRPVLGHERFTMSSDSLVTRVLVENGRAAGVEYVTGGTTRQAYAGSEVILCGGAFNSPQILMLSGIGPAARLREHGIEVVSDLSGVGQNLQDHMVVGVCYLSRKEHPFVPTLIAESGFFTHTGGQPSERPPDLQMAFGSIKFVSPAYDREGPGFTFAPVIIQPRSTGTVSLRSGDPSELPIVQPGYLTDPADLECFLEAIELSRALAATSAMSGLVKEEIAPGPGVTGRAELAEYVRRNAGTLWHPTGTCRMGSGDGAVVDDQLRVYGVEGLRVADASIMPQIVAGNTNAPCIMIGEKAADLVLGRTESA</sequence>
<name>A0A367EWF6_9ACTN</name>
<evidence type="ECO:0000256" key="2">
    <source>
        <dbReference type="ARBA" id="ARBA00010790"/>
    </source>
</evidence>
<feature type="binding site" evidence="5">
    <location>
        <position position="87"/>
    </location>
    <ligand>
        <name>FAD</name>
        <dbReference type="ChEBI" id="CHEBI:57692"/>
    </ligand>
</feature>
<evidence type="ECO:0000259" key="8">
    <source>
        <dbReference type="PROSITE" id="PS00624"/>
    </source>
</evidence>
<dbReference type="EMBL" id="QOIL01000029">
    <property type="protein sequence ID" value="RCG21915.1"/>
    <property type="molecule type" value="Genomic_DNA"/>
</dbReference>
<dbReference type="Proteomes" id="UP000253094">
    <property type="component" value="Unassembled WGS sequence"/>
</dbReference>
<dbReference type="SUPFAM" id="SSF54373">
    <property type="entry name" value="FAD-linked reductases, C-terminal domain"/>
    <property type="match status" value="1"/>
</dbReference>
<dbReference type="PROSITE" id="PS00623">
    <property type="entry name" value="GMC_OXRED_1"/>
    <property type="match status" value="1"/>
</dbReference>
<reference evidence="9 10" key="1">
    <citation type="submission" date="2018-06" db="EMBL/GenBank/DDBJ databases">
        <title>Sphaerisporangium craniellae sp. nov., isolated from a marine sponge in the South China Sea.</title>
        <authorList>
            <person name="Li L."/>
        </authorList>
    </citation>
    <scope>NUCLEOTIDE SEQUENCE [LARGE SCALE GENOMIC DNA]</scope>
    <source>
        <strain evidence="9 10">CCTCC AA 208026</strain>
    </source>
</reference>
<dbReference type="Pfam" id="PF05199">
    <property type="entry name" value="GMC_oxred_C"/>
    <property type="match status" value="1"/>
</dbReference>
<evidence type="ECO:0000256" key="5">
    <source>
        <dbReference type="PIRSR" id="PIRSR000137-2"/>
    </source>
</evidence>
<dbReference type="SUPFAM" id="SSF51905">
    <property type="entry name" value="FAD/NAD(P)-binding domain"/>
    <property type="match status" value="1"/>
</dbReference>
<dbReference type="Gene3D" id="3.50.50.60">
    <property type="entry name" value="FAD/NAD(P)-binding domain"/>
    <property type="match status" value="1"/>
</dbReference>
<dbReference type="PROSITE" id="PS00624">
    <property type="entry name" value="GMC_OXRED_2"/>
    <property type="match status" value="1"/>
</dbReference>
<keyword evidence="10" id="KW-1185">Reference proteome</keyword>
<feature type="binding site" evidence="5">
    <location>
        <begin position="454"/>
        <end position="455"/>
    </location>
    <ligand>
        <name>FAD</name>
        <dbReference type="ChEBI" id="CHEBI:57692"/>
    </ligand>
</feature>
<dbReference type="InterPro" id="IPR007867">
    <property type="entry name" value="GMC_OxRtase_C"/>
</dbReference>
<dbReference type="AlphaFoldDB" id="A0A367EWF6"/>
<dbReference type="OrthoDB" id="9785276at2"/>
<evidence type="ECO:0000256" key="6">
    <source>
        <dbReference type="RuleBase" id="RU003968"/>
    </source>
</evidence>
<dbReference type="PANTHER" id="PTHR11552:SF147">
    <property type="entry name" value="CHOLINE DEHYDROGENASE, MITOCHONDRIAL"/>
    <property type="match status" value="1"/>
</dbReference>
<evidence type="ECO:0000313" key="9">
    <source>
        <dbReference type="EMBL" id="RCG21915.1"/>
    </source>
</evidence>
<dbReference type="GO" id="GO:0050660">
    <property type="term" value="F:flavin adenine dinucleotide binding"/>
    <property type="evidence" value="ECO:0007669"/>
    <property type="project" value="InterPro"/>
</dbReference>
<comment type="caution">
    <text evidence="9">The sequence shown here is derived from an EMBL/GenBank/DDBJ whole genome shotgun (WGS) entry which is preliminary data.</text>
</comment>
<dbReference type="InterPro" id="IPR000172">
    <property type="entry name" value="GMC_OxRdtase_N"/>
</dbReference>
<organism evidence="9 10">
    <name type="scientific">Sphaerisporangium album</name>
    <dbReference type="NCBI Taxonomy" id="509200"/>
    <lineage>
        <taxon>Bacteria</taxon>
        <taxon>Bacillati</taxon>
        <taxon>Actinomycetota</taxon>
        <taxon>Actinomycetes</taxon>
        <taxon>Streptosporangiales</taxon>
        <taxon>Streptosporangiaceae</taxon>
        <taxon>Sphaerisporangium</taxon>
    </lineage>
</organism>
<accession>A0A367EWF6</accession>
<comment type="similarity">
    <text evidence="2 6">Belongs to the GMC oxidoreductase family.</text>
</comment>
<evidence type="ECO:0000256" key="3">
    <source>
        <dbReference type="ARBA" id="ARBA00022630"/>
    </source>
</evidence>
<keyword evidence="3 6" id="KW-0285">Flavoprotein</keyword>
<dbReference type="RefSeq" id="WP_114033393.1">
    <property type="nucleotide sequence ID" value="NZ_QOIL01000029.1"/>
</dbReference>
<dbReference type="InterPro" id="IPR036188">
    <property type="entry name" value="FAD/NAD-bd_sf"/>
</dbReference>
<proteinExistence type="inferred from homology"/>
<dbReference type="GO" id="GO:0016614">
    <property type="term" value="F:oxidoreductase activity, acting on CH-OH group of donors"/>
    <property type="evidence" value="ECO:0007669"/>
    <property type="project" value="InterPro"/>
</dbReference>
<feature type="binding site" evidence="5">
    <location>
        <position position="228"/>
    </location>
    <ligand>
        <name>FAD</name>
        <dbReference type="ChEBI" id="CHEBI:57692"/>
    </ligand>
</feature>
<evidence type="ECO:0000259" key="7">
    <source>
        <dbReference type="PROSITE" id="PS00623"/>
    </source>
</evidence>
<comment type="cofactor">
    <cofactor evidence="1 5">
        <name>FAD</name>
        <dbReference type="ChEBI" id="CHEBI:57692"/>
    </cofactor>
</comment>